<gene>
    <name evidence="2" type="ORF">DAPPUDRAFT_259242</name>
</gene>
<keyword evidence="3" id="KW-1185">Reference proteome</keyword>
<dbReference type="EMBL" id="GL732643">
    <property type="protein sequence ID" value="EFX69040.1"/>
    <property type="molecule type" value="Genomic_DNA"/>
</dbReference>
<dbReference type="AlphaFoldDB" id="E9HGX3"/>
<sequence length="71" mass="8184">MEFLVFCSAIFFVDAAVGCNSLPRLQSSKKVSKFDYLPRRSLKRSPFSQTRRGPLIWEDEFDHLDSNGNNN</sequence>
<accession>E9HGX3</accession>
<feature type="chain" id="PRO_5012135609" evidence="1">
    <location>
        <begin position="16"/>
        <end position="71"/>
    </location>
</feature>
<evidence type="ECO:0000313" key="2">
    <source>
        <dbReference type="EMBL" id="EFX69040.1"/>
    </source>
</evidence>
<reference evidence="2 3" key="1">
    <citation type="journal article" date="2011" name="Science">
        <title>The ecoresponsive genome of Daphnia pulex.</title>
        <authorList>
            <person name="Colbourne J.K."/>
            <person name="Pfrender M.E."/>
            <person name="Gilbert D."/>
            <person name="Thomas W.K."/>
            <person name="Tucker A."/>
            <person name="Oakley T.H."/>
            <person name="Tokishita S."/>
            <person name="Aerts A."/>
            <person name="Arnold G.J."/>
            <person name="Basu M.K."/>
            <person name="Bauer D.J."/>
            <person name="Caceres C.E."/>
            <person name="Carmel L."/>
            <person name="Casola C."/>
            <person name="Choi J.H."/>
            <person name="Detter J.C."/>
            <person name="Dong Q."/>
            <person name="Dusheyko S."/>
            <person name="Eads B.D."/>
            <person name="Frohlich T."/>
            <person name="Geiler-Samerotte K.A."/>
            <person name="Gerlach D."/>
            <person name="Hatcher P."/>
            <person name="Jogdeo S."/>
            <person name="Krijgsveld J."/>
            <person name="Kriventseva E.V."/>
            <person name="Kultz D."/>
            <person name="Laforsch C."/>
            <person name="Lindquist E."/>
            <person name="Lopez J."/>
            <person name="Manak J.R."/>
            <person name="Muller J."/>
            <person name="Pangilinan J."/>
            <person name="Patwardhan R.P."/>
            <person name="Pitluck S."/>
            <person name="Pritham E.J."/>
            <person name="Rechtsteiner A."/>
            <person name="Rho M."/>
            <person name="Rogozin I.B."/>
            <person name="Sakarya O."/>
            <person name="Salamov A."/>
            <person name="Schaack S."/>
            <person name="Shapiro H."/>
            <person name="Shiga Y."/>
            <person name="Skalitzky C."/>
            <person name="Smith Z."/>
            <person name="Souvorov A."/>
            <person name="Sung W."/>
            <person name="Tang Z."/>
            <person name="Tsuchiya D."/>
            <person name="Tu H."/>
            <person name="Vos H."/>
            <person name="Wang M."/>
            <person name="Wolf Y.I."/>
            <person name="Yamagata H."/>
            <person name="Yamada T."/>
            <person name="Ye Y."/>
            <person name="Shaw J.R."/>
            <person name="Andrews J."/>
            <person name="Crease T.J."/>
            <person name="Tang H."/>
            <person name="Lucas S.M."/>
            <person name="Robertson H.M."/>
            <person name="Bork P."/>
            <person name="Koonin E.V."/>
            <person name="Zdobnov E.M."/>
            <person name="Grigoriev I.V."/>
            <person name="Lynch M."/>
            <person name="Boore J.L."/>
        </authorList>
    </citation>
    <scope>NUCLEOTIDE SEQUENCE [LARGE SCALE GENOMIC DNA]</scope>
</reference>
<protein>
    <submittedName>
        <fullName evidence="2">Uncharacterized protein</fullName>
    </submittedName>
</protein>
<keyword evidence="1" id="KW-0732">Signal</keyword>
<evidence type="ECO:0000313" key="3">
    <source>
        <dbReference type="Proteomes" id="UP000000305"/>
    </source>
</evidence>
<dbReference type="InParanoid" id="E9HGX3"/>
<dbReference type="Proteomes" id="UP000000305">
    <property type="component" value="Unassembled WGS sequence"/>
</dbReference>
<dbReference type="KEGG" id="dpx:DAPPUDRAFT_259242"/>
<evidence type="ECO:0000256" key="1">
    <source>
        <dbReference type="SAM" id="SignalP"/>
    </source>
</evidence>
<name>E9HGX3_DAPPU</name>
<feature type="signal peptide" evidence="1">
    <location>
        <begin position="1"/>
        <end position="15"/>
    </location>
</feature>
<organism evidence="2 3">
    <name type="scientific">Daphnia pulex</name>
    <name type="common">Water flea</name>
    <dbReference type="NCBI Taxonomy" id="6669"/>
    <lineage>
        <taxon>Eukaryota</taxon>
        <taxon>Metazoa</taxon>
        <taxon>Ecdysozoa</taxon>
        <taxon>Arthropoda</taxon>
        <taxon>Crustacea</taxon>
        <taxon>Branchiopoda</taxon>
        <taxon>Diplostraca</taxon>
        <taxon>Cladocera</taxon>
        <taxon>Anomopoda</taxon>
        <taxon>Daphniidae</taxon>
        <taxon>Daphnia</taxon>
    </lineage>
</organism>
<proteinExistence type="predicted"/>
<dbReference type="HOGENOM" id="CLU_2742590_0_0_1"/>